<keyword evidence="2" id="KW-1185">Reference proteome</keyword>
<sequence length="995" mass="114892">MLNPDNYTLPAQPDLPASQDYAALRAQGIAHIQRLSGQLWTDYNVHDPGVTILELLCYALTDLGYRTNFDIRDLLTKPQSFTPNLGESVFTAREILTFHPVTLNDYRKLLLDHFLSLRNVWLKPIQSHFTPHIFVAKNHAELTYEDTGTNPALTVGGFYTVQLELQDSDSFDFRVTTAAEADDIKSAVHRFLLNHRNLCEDFVGVDLVQYEYVGVCADFELDQQADPVAIKKQIYQLIYAYITPSLHFYTIAELLAKGRSIEEIFQGSVAENGFIDYAELEAFESRKVLYTSDLIHLLISSIKGIRSIRKIHLSSYQLDATGQRIDLKNPLKTGEKYCLHLTDPNRVFRLRLDLLDDPTDKNRINKFSFFFNELQVPIRIKPGEVTLDEIVPKRRGITDLANDLPALRGKNRDLEHYYSIQNEFPKVYLLGQESISEQFPDARKAQRLQLKGYLLFFEQLLADYLSQLNNASELLSWSDKPDDRSYFYQALSGEEIVDLNELKLPDYDDLFDHNTYSETVLGQTPIENFNRRNRFLNHLISRFNDSFVEFSIAQFIRYSSAHRYTPAAIVADKKSFLRSYPKLSGERSHAFNYEHPVWNTPNLSGFELRIAKKLGLSNTLTADSDALLQHSLIHPFFQIDDTGALVWPEPRKYRDNRDLSFDEIFGLHIIEHQLLVPRWGVEKLLDICEEPDNFGRDCFCRDPYSFRVTAVLPGWLPISMDMSFRKYVENLIREELPAHLSLKICWIGPDEMFEFEQNYFAFANCLSGFAANHTCYQVKEEAPNPDYVDSLNRFITTINGLNNMYPPSYLVDCDDIELDENNTIKKHPVILNRTALREYEPRNIWQKPEPDPLNPARSQTARKIVWKNADEKRPIPLDLGQDSTAKLHLTIDRETYTVFVFPDRDENRRITGGRWVLNDEVSYPLNVQLPGADGSRPAFYVEIDNTVLVIDFANAQPLFSQSKAEQQYFESRSTCPPTQQPERSAQQRFEAIFTR</sequence>
<dbReference type="EMBL" id="RQJO01000007">
    <property type="protein sequence ID" value="RRB07763.1"/>
    <property type="molecule type" value="Genomic_DNA"/>
</dbReference>
<accession>A0A3P1C3T1</accession>
<reference evidence="1 2" key="1">
    <citation type="submission" date="2018-11" db="EMBL/GenBank/DDBJ databases">
        <authorList>
            <person name="Zhou Z."/>
            <person name="Wang G."/>
        </authorList>
    </citation>
    <scope>NUCLEOTIDE SEQUENCE [LARGE SCALE GENOMIC DNA]</scope>
    <source>
        <strain evidence="1 2">KCTC52004</strain>
    </source>
</reference>
<evidence type="ECO:0000313" key="1">
    <source>
        <dbReference type="EMBL" id="RRB07763.1"/>
    </source>
</evidence>
<name>A0A3P1C3T1_9BACT</name>
<gene>
    <name evidence="1" type="ORF">EHT25_08310</name>
</gene>
<dbReference type="OrthoDB" id="8263000at2"/>
<dbReference type="Proteomes" id="UP000271925">
    <property type="component" value="Unassembled WGS sequence"/>
</dbReference>
<organism evidence="1 2">
    <name type="scientific">Larkinella rosea</name>
    <dbReference type="NCBI Taxonomy" id="2025312"/>
    <lineage>
        <taxon>Bacteria</taxon>
        <taxon>Pseudomonadati</taxon>
        <taxon>Bacteroidota</taxon>
        <taxon>Cytophagia</taxon>
        <taxon>Cytophagales</taxon>
        <taxon>Spirosomataceae</taxon>
        <taxon>Larkinella</taxon>
    </lineage>
</organism>
<dbReference type="AlphaFoldDB" id="A0A3P1C3T1"/>
<evidence type="ECO:0000313" key="2">
    <source>
        <dbReference type="Proteomes" id="UP000271925"/>
    </source>
</evidence>
<proteinExistence type="predicted"/>
<comment type="caution">
    <text evidence="1">The sequence shown here is derived from an EMBL/GenBank/DDBJ whole genome shotgun (WGS) entry which is preliminary data.</text>
</comment>
<dbReference type="RefSeq" id="WP_124873176.1">
    <property type="nucleotide sequence ID" value="NZ_RQJO01000007.1"/>
</dbReference>
<protein>
    <submittedName>
        <fullName evidence="1">Uncharacterized protein</fullName>
    </submittedName>
</protein>